<dbReference type="InterPro" id="IPR001810">
    <property type="entry name" value="F-box_dom"/>
</dbReference>
<evidence type="ECO:0000313" key="2">
    <source>
        <dbReference type="EMBL" id="KAF7361549.1"/>
    </source>
</evidence>
<sequence length="359" mass="40576">MEIFRWLPNEVLVQIIQHSAKGDQAVLARVSKLFRDLCLPVLNREVTINFPSALKSSRAMTSFCFGIIENPTRADAVRSFSLNSHIEIRHDLVRAAFELMSKLDHLSIDGFYRPICVLLAECNFPQLTSCEIWAARGANPPPEQASAVAIFLAKHSTIKRLRLHSGKVFVSLLGRLSLPNLEYCEGDAKLLLVIDNVIGLKEVRLNWTSEDDAESDGIIVRLNSMTKSDLPFVSSHEFFDEPSRIVTSVSTYMPYTRTLRLYSYFAPVGHDLISDITDCLPNFTNLVHLAIEWPNYGQSRAKTKDEGRIVSERWGEACASLEACCLNHCAWRKIDGRWEDCPVKEFWVLAGLPDLATRY</sequence>
<evidence type="ECO:0000313" key="3">
    <source>
        <dbReference type="Proteomes" id="UP000623467"/>
    </source>
</evidence>
<name>A0A8H6YNF5_9AGAR</name>
<dbReference type="Pfam" id="PF00646">
    <property type="entry name" value="F-box"/>
    <property type="match status" value="1"/>
</dbReference>
<comment type="caution">
    <text evidence="2">The sequence shown here is derived from an EMBL/GenBank/DDBJ whole genome shotgun (WGS) entry which is preliminary data.</text>
</comment>
<accession>A0A8H6YNF5</accession>
<feature type="domain" description="F-box" evidence="1">
    <location>
        <begin position="7"/>
        <end position="38"/>
    </location>
</feature>
<organism evidence="2 3">
    <name type="scientific">Mycena sanguinolenta</name>
    <dbReference type="NCBI Taxonomy" id="230812"/>
    <lineage>
        <taxon>Eukaryota</taxon>
        <taxon>Fungi</taxon>
        <taxon>Dikarya</taxon>
        <taxon>Basidiomycota</taxon>
        <taxon>Agaricomycotina</taxon>
        <taxon>Agaricomycetes</taxon>
        <taxon>Agaricomycetidae</taxon>
        <taxon>Agaricales</taxon>
        <taxon>Marasmiineae</taxon>
        <taxon>Mycenaceae</taxon>
        <taxon>Mycena</taxon>
    </lineage>
</organism>
<proteinExistence type="predicted"/>
<dbReference type="EMBL" id="JACAZH010000008">
    <property type="protein sequence ID" value="KAF7361549.1"/>
    <property type="molecule type" value="Genomic_DNA"/>
</dbReference>
<dbReference type="Proteomes" id="UP000623467">
    <property type="component" value="Unassembled WGS sequence"/>
</dbReference>
<dbReference type="OrthoDB" id="3040553at2759"/>
<gene>
    <name evidence="2" type="ORF">MSAN_01188500</name>
</gene>
<reference evidence="2" key="1">
    <citation type="submission" date="2020-05" db="EMBL/GenBank/DDBJ databases">
        <title>Mycena genomes resolve the evolution of fungal bioluminescence.</title>
        <authorList>
            <person name="Tsai I.J."/>
        </authorList>
    </citation>
    <scope>NUCLEOTIDE SEQUENCE</scope>
    <source>
        <strain evidence="2">160909Yilan</strain>
    </source>
</reference>
<protein>
    <recommendedName>
        <fullName evidence="1">F-box domain-containing protein</fullName>
    </recommendedName>
</protein>
<dbReference type="AlphaFoldDB" id="A0A8H6YNF5"/>
<keyword evidence="3" id="KW-1185">Reference proteome</keyword>
<evidence type="ECO:0000259" key="1">
    <source>
        <dbReference type="Pfam" id="PF00646"/>
    </source>
</evidence>